<dbReference type="PROSITE" id="PS00758">
    <property type="entry name" value="ARGE_DAPE_CPG2_1"/>
    <property type="match status" value="1"/>
</dbReference>
<dbReference type="GO" id="GO:0009014">
    <property type="term" value="F:succinyl-diaminopimelate desuccinylase activity"/>
    <property type="evidence" value="ECO:0007669"/>
    <property type="project" value="UniProtKB-EC"/>
</dbReference>
<dbReference type="NCBIfam" id="TIGR01910">
    <property type="entry name" value="DapE-ArgE"/>
    <property type="match status" value="1"/>
</dbReference>
<comment type="catalytic activity">
    <reaction evidence="11">
        <text>N-succinyl-(2S,6S)-2,6-diaminopimelate + H2O = (2S,6S)-2,6-diaminopimelate + succinate</text>
        <dbReference type="Rhea" id="RHEA:22608"/>
        <dbReference type="ChEBI" id="CHEBI:15377"/>
        <dbReference type="ChEBI" id="CHEBI:30031"/>
        <dbReference type="ChEBI" id="CHEBI:57609"/>
        <dbReference type="ChEBI" id="CHEBI:58087"/>
        <dbReference type="EC" id="3.5.1.18"/>
    </reaction>
</comment>
<dbReference type="InterPro" id="IPR001261">
    <property type="entry name" value="ArgE/DapE_CS"/>
</dbReference>
<evidence type="ECO:0000256" key="4">
    <source>
        <dbReference type="ARBA" id="ARBA00006247"/>
    </source>
</evidence>
<proteinExistence type="inferred from homology"/>
<evidence type="ECO:0000259" key="12">
    <source>
        <dbReference type="Pfam" id="PF07687"/>
    </source>
</evidence>
<dbReference type="GO" id="GO:0009089">
    <property type="term" value="P:lysine biosynthetic process via diaminopimelate"/>
    <property type="evidence" value="ECO:0007669"/>
    <property type="project" value="UniProtKB-UniPathway"/>
</dbReference>
<dbReference type="Gene3D" id="3.40.630.10">
    <property type="entry name" value="Zn peptidases"/>
    <property type="match status" value="2"/>
</dbReference>
<evidence type="ECO:0000313" key="13">
    <source>
        <dbReference type="EMBL" id="HDX30442.1"/>
    </source>
</evidence>
<name>A0A7C1JJ21_9CHLR</name>
<protein>
    <recommendedName>
        <fullName evidence="6">Probable succinyl-diaminopimelate desuccinylase</fullName>
        <ecNumber evidence="5">3.5.1.18</ecNumber>
    </recommendedName>
</protein>
<dbReference type="EMBL" id="DSMG01000038">
    <property type="protein sequence ID" value="HDX30442.1"/>
    <property type="molecule type" value="Genomic_DNA"/>
</dbReference>
<dbReference type="InterPro" id="IPR011650">
    <property type="entry name" value="Peptidase_M20_dimer"/>
</dbReference>
<evidence type="ECO:0000256" key="7">
    <source>
        <dbReference type="ARBA" id="ARBA00022723"/>
    </source>
</evidence>
<gene>
    <name evidence="13" type="ORF">ENQ20_03000</name>
</gene>
<dbReference type="CDD" id="cd08659">
    <property type="entry name" value="M20_ArgE_DapE-like"/>
    <property type="match status" value="1"/>
</dbReference>
<keyword evidence="9" id="KW-0862">Zinc</keyword>
<dbReference type="GO" id="GO:0046872">
    <property type="term" value="F:metal ion binding"/>
    <property type="evidence" value="ECO:0007669"/>
    <property type="project" value="UniProtKB-KW"/>
</dbReference>
<dbReference type="AlphaFoldDB" id="A0A7C1JJ21"/>
<comment type="pathway">
    <text evidence="3">Amino-acid biosynthesis; L-lysine biosynthesis via DAP pathway; LL-2,6-diaminopimelate from (S)-tetrahydrodipicolinate (succinylase route): step 3/3.</text>
</comment>
<dbReference type="Pfam" id="PF01546">
    <property type="entry name" value="Peptidase_M20"/>
    <property type="match status" value="1"/>
</dbReference>
<dbReference type="PANTHER" id="PTHR43808">
    <property type="entry name" value="ACETYLORNITHINE DEACETYLASE"/>
    <property type="match status" value="1"/>
</dbReference>
<keyword evidence="8" id="KW-0378">Hydrolase</keyword>
<evidence type="ECO:0000256" key="11">
    <source>
        <dbReference type="ARBA" id="ARBA00051301"/>
    </source>
</evidence>
<evidence type="ECO:0000256" key="2">
    <source>
        <dbReference type="ARBA" id="ARBA00001947"/>
    </source>
</evidence>
<dbReference type="InterPro" id="IPR002933">
    <property type="entry name" value="Peptidase_M20"/>
</dbReference>
<keyword evidence="7" id="KW-0479">Metal-binding</keyword>
<evidence type="ECO:0000256" key="9">
    <source>
        <dbReference type="ARBA" id="ARBA00022833"/>
    </source>
</evidence>
<comment type="cofactor">
    <cofactor evidence="2">
        <name>Zn(2+)</name>
        <dbReference type="ChEBI" id="CHEBI:29105"/>
    </cofactor>
</comment>
<comment type="cofactor">
    <cofactor evidence="1">
        <name>Co(2+)</name>
        <dbReference type="ChEBI" id="CHEBI:48828"/>
    </cofactor>
</comment>
<dbReference type="InterPro" id="IPR036264">
    <property type="entry name" value="Bact_exopeptidase_dim_dom"/>
</dbReference>
<dbReference type="InterPro" id="IPR010182">
    <property type="entry name" value="ArgE/DapE"/>
</dbReference>
<evidence type="ECO:0000256" key="1">
    <source>
        <dbReference type="ARBA" id="ARBA00001941"/>
    </source>
</evidence>
<dbReference type="Pfam" id="PF07687">
    <property type="entry name" value="M20_dimer"/>
    <property type="match status" value="1"/>
</dbReference>
<evidence type="ECO:0000256" key="6">
    <source>
        <dbReference type="ARBA" id="ARBA00016853"/>
    </source>
</evidence>
<reference evidence="13" key="1">
    <citation type="journal article" date="2020" name="mSystems">
        <title>Genome- and Community-Level Interaction Insights into Carbon Utilization and Element Cycling Functions of Hydrothermarchaeota in Hydrothermal Sediment.</title>
        <authorList>
            <person name="Zhou Z."/>
            <person name="Liu Y."/>
            <person name="Xu W."/>
            <person name="Pan J."/>
            <person name="Luo Z.H."/>
            <person name="Li M."/>
        </authorList>
    </citation>
    <scope>NUCLEOTIDE SEQUENCE [LARGE SCALE GENOMIC DNA]</scope>
    <source>
        <strain evidence="13">SpSt-289</strain>
    </source>
</reference>
<dbReference type="Gene3D" id="3.30.70.360">
    <property type="match status" value="1"/>
</dbReference>
<dbReference type="SUPFAM" id="SSF53187">
    <property type="entry name" value="Zn-dependent exopeptidases"/>
    <property type="match status" value="1"/>
</dbReference>
<feature type="domain" description="Peptidase M20 dimerisation" evidence="12">
    <location>
        <begin position="189"/>
        <end position="301"/>
    </location>
</feature>
<dbReference type="EC" id="3.5.1.18" evidence="5"/>
<comment type="similarity">
    <text evidence="4">Belongs to the peptidase M20A family.</text>
</comment>
<organism evidence="13">
    <name type="scientific">Caldilinea aerophila</name>
    <dbReference type="NCBI Taxonomy" id="133453"/>
    <lineage>
        <taxon>Bacteria</taxon>
        <taxon>Bacillati</taxon>
        <taxon>Chloroflexota</taxon>
        <taxon>Caldilineae</taxon>
        <taxon>Caldilineales</taxon>
        <taxon>Caldilineaceae</taxon>
        <taxon>Caldilinea</taxon>
    </lineage>
</organism>
<dbReference type="PROSITE" id="PS00759">
    <property type="entry name" value="ARGE_DAPE_CPG2_2"/>
    <property type="match status" value="1"/>
</dbReference>
<keyword evidence="10" id="KW-0170">Cobalt</keyword>
<dbReference type="UniPathway" id="UPA00034">
    <property type="reaction ID" value="UER00021"/>
</dbReference>
<evidence type="ECO:0000256" key="8">
    <source>
        <dbReference type="ARBA" id="ARBA00022801"/>
    </source>
</evidence>
<evidence type="ECO:0000256" key="10">
    <source>
        <dbReference type="ARBA" id="ARBA00023285"/>
    </source>
</evidence>
<sequence>MLSEVEQQALACIDDEELIRWVQELTRIPSVWKPESGEGEEAAARWVEARCREIGLETHFEFVQPGRPNVIALHRMTDGPTLMFEGHTDVVTEGDPAAWRDPPFSAVIREGRIYGRGANDMKAGLVAALTAIKAIVQSGVRLKGTLLLGALCDEEGDMIGVKHFVERGWADRVSAAIICEPEENHLCVTQKGVMWIHVILHGIMAHGAMPLTGVNSAYPMAKFLSLLRSLELRVIAERGVDPFLGQPSITPTIVMSPARGHGEAQKNVMPGVSEAVLDIRLIPGQEPEILAREIETLLQSVVASEAGLRYEFRVLEVRHPTFTDPDHPVVAALASAYTDLTGQPPVYGGVPGSTDGTILHARRGIPIITCGPGDIHIPHHIDEWVSIDEIKTAARMYVLAAIRYLGLA</sequence>
<accession>A0A7C1JJ21</accession>
<evidence type="ECO:0000256" key="3">
    <source>
        <dbReference type="ARBA" id="ARBA00005130"/>
    </source>
</evidence>
<dbReference type="InterPro" id="IPR050072">
    <property type="entry name" value="Peptidase_M20A"/>
</dbReference>
<evidence type="ECO:0000256" key="5">
    <source>
        <dbReference type="ARBA" id="ARBA00011921"/>
    </source>
</evidence>
<comment type="caution">
    <text evidence="13">The sequence shown here is derived from an EMBL/GenBank/DDBJ whole genome shotgun (WGS) entry which is preliminary data.</text>
</comment>
<dbReference type="SUPFAM" id="SSF55031">
    <property type="entry name" value="Bacterial exopeptidase dimerisation domain"/>
    <property type="match status" value="1"/>
</dbReference>